<evidence type="ECO:0000256" key="1">
    <source>
        <dbReference type="SAM" id="Phobius"/>
    </source>
</evidence>
<keyword evidence="3" id="KW-1185">Reference proteome</keyword>
<dbReference type="eggNOG" id="ENOG5033BW5">
    <property type="taxonomic scope" value="Bacteria"/>
</dbReference>
<dbReference type="AlphaFoldDB" id="B4RGC4"/>
<dbReference type="KEGG" id="pzu:PHZ_c0834"/>
<keyword evidence="1" id="KW-0472">Membrane</keyword>
<proteinExistence type="predicted"/>
<accession>B4RGC4</accession>
<evidence type="ECO:0000313" key="3">
    <source>
        <dbReference type="Proteomes" id="UP000001868"/>
    </source>
</evidence>
<evidence type="ECO:0000313" key="2">
    <source>
        <dbReference type="EMBL" id="ACG77248.1"/>
    </source>
</evidence>
<sequence length="102" mass="10173">MATERVTERNDGLTHERVIERDAGGTTYVDRGGSGMGGVIIGVAVLALVAIVAFFLLQSSRNDAIRTDAVAGAASSVAESAGSAAQSVGNAAGEAAEAVNPQ</sequence>
<name>B4RGC4_PHEZH</name>
<dbReference type="OrthoDB" id="7585653at2"/>
<keyword evidence="1" id="KW-1133">Transmembrane helix</keyword>
<dbReference type="HOGENOM" id="CLU_2274750_0_0_5"/>
<dbReference type="EMBL" id="CP000747">
    <property type="protein sequence ID" value="ACG77248.1"/>
    <property type="molecule type" value="Genomic_DNA"/>
</dbReference>
<organism evidence="2 3">
    <name type="scientific">Phenylobacterium zucineum (strain HLK1)</name>
    <dbReference type="NCBI Taxonomy" id="450851"/>
    <lineage>
        <taxon>Bacteria</taxon>
        <taxon>Pseudomonadati</taxon>
        <taxon>Pseudomonadota</taxon>
        <taxon>Alphaproteobacteria</taxon>
        <taxon>Caulobacterales</taxon>
        <taxon>Caulobacteraceae</taxon>
        <taxon>Phenylobacterium</taxon>
    </lineage>
</organism>
<dbReference type="RefSeq" id="WP_012521396.1">
    <property type="nucleotide sequence ID" value="NC_011144.1"/>
</dbReference>
<dbReference type="Proteomes" id="UP000001868">
    <property type="component" value="Chromosome"/>
</dbReference>
<keyword evidence="1" id="KW-0812">Transmembrane</keyword>
<feature type="transmembrane region" description="Helical" evidence="1">
    <location>
        <begin position="36"/>
        <end position="57"/>
    </location>
</feature>
<protein>
    <submittedName>
        <fullName evidence="2">Uncharacterized protein</fullName>
    </submittedName>
</protein>
<reference evidence="2 3" key="1">
    <citation type="journal article" date="2008" name="BMC Genomics">
        <title>Complete genome of Phenylobacterium zucineum - a novel facultative intracellular bacterium isolated from human erythroleukemia cell line K562.</title>
        <authorList>
            <person name="Luo Y."/>
            <person name="Xu X."/>
            <person name="Ding Z."/>
            <person name="Liu Z."/>
            <person name="Zhang B."/>
            <person name="Yan Z."/>
            <person name="Sun J."/>
            <person name="Hu S."/>
            <person name="Hu X."/>
        </authorList>
    </citation>
    <scope>NUCLEOTIDE SEQUENCE [LARGE SCALE GENOMIC DNA]</scope>
    <source>
        <strain evidence="2 3">HLK1</strain>
    </source>
</reference>
<gene>
    <name evidence="2" type="ordered locus">PHZ_c0834</name>
</gene>